<dbReference type="SMART" id="SM00304">
    <property type="entry name" value="HAMP"/>
    <property type="match status" value="1"/>
</dbReference>
<evidence type="ECO:0000256" key="2">
    <source>
        <dbReference type="ARBA" id="ARBA00004236"/>
    </source>
</evidence>
<feature type="transmembrane region" description="Helical" evidence="11">
    <location>
        <begin position="157"/>
        <end position="182"/>
    </location>
</feature>
<dbReference type="EMBL" id="CP031165">
    <property type="protein sequence ID" value="AXV08717.1"/>
    <property type="molecule type" value="Genomic_DNA"/>
</dbReference>
<keyword evidence="5" id="KW-0808">Transferase</keyword>
<keyword evidence="7 14" id="KW-0418">Kinase</keyword>
<dbReference type="InterPro" id="IPR005467">
    <property type="entry name" value="His_kinase_dom"/>
</dbReference>
<dbReference type="CDD" id="cd06225">
    <property type="entry name" value="HAMP"/>
    <property type="match status" value="1"/>
</dbReference>
<dbReference type="InterPro" id="IPR003661">
    <property type="entry name" value="HisK_dim/P_dom"/>
</dbReference>
<dbReference type="CDD" id="cd00082">
    <property type="entry name" value="HisKA"/>
    <property type="match status" value="1"/>
</dbReference>
<dbReference type="GO" id="GO:0000155">
    <property type="term" value="F:phosphorelay sensor kinase activity"/>
    <property type="evidence" value="ECO:0007669"/>
    <property type="project" value="InterPro"/>
</dbReference>
<dbReference type="SUPFAM" id="SSF47384">
    <property type="entry name" value="Homodimeric domain of signal transducing histidine kinase"/>
    <property type="match status" value="1"/>
</dbReference>
<dbReference type="InterPro" id="IPR003594">
    <property type="entry name" value="HATPase_dom"/>
</dbReference>
<evidence type="ECO:0000256" key="1">
    <source>
        <dbReference type="ARBA" id="ARBA00000085"/>
    </source>
</evidence>
<dbReference type="Pfam" id="PF02518">
    <property type="entry name" value="HATPase_c"/>
    <property type="match status" value="1"/>
</dbReference>
<evidence type="ECO:0000313" key="15">
    <source>
        <dbReference type="Proteomes" id="UP000264006"/>
    </source>
</evidence>
<dbReference type="PANTHER" id="PTHR45436:SF5">
    <property type="entry name" value="SENSOR HISTIDINE KINASE TRCS"/>
    <property type="match status" value="1"/>
</dbReference>
<proteinExistence type="predicted"/>
<dbReference type="SMART" id="SM00387">
    <property type="entry name" value="HATPase_c"/>
    <property type="match status" value="1"/>
</dbReference>
<comment type="subcellular location">
    <subcellularLocation>
        <location evidence="2">Cell membrane</location>
    </subcellularLocation>
</comment>
<evidence type="ECO:0000313" key="14">
    <source>
        <dbReference type="EMBL" id="AXV08717.1"/>
    </source>
</evidence>
<dbReference type="SUPFAM" id="SSF55874">
    <property type="entry name" value="ATPase domain of HSP90 chaperone/DNA topoisomerase II/histidine kinase"/>
    <property type="match status" value="1"/>
</dbReference>
<evidence type="ECO:0000256" key="4">
    <source>
        <dbReference type="ARBA" id="ARBA00022553"/>
    </source>
</evidence>
<evidence type="ECO:0000256" key="10">
    <source>
        <dbReference type="ARBA" id="ARBA00023136"/>
    </source>
</evidence>
<dbReference type="Pfam" id="PF00512">
    <property type="entry name" value="HisKA"/>
    <property type="match status" value="1"/>
</dbReference>
<sequence>MTRGGSGRRSLRARVTATAAVVVTFVLLAGGAGLVLVQQEVLLDGIDDTLVQRADDIEGLLGGDSLPDQLASRDGDDALAQVVTADGDVLLASPVADGSAPLAPDVDRQALRTIDIPVDDEPFRVLSRPVVIDAGPAGTAAVLHVATTLEPVSESRMALVASLAVGLPVTVLVLCGVVWWVVGRTLRPVAAIQRQVAAISGVDLGRRVPEPSTGDEIAQLARLMNDMLDRLESAAATQRQFTSDAAHELRSPLTRLRAELEVDLAHPETVDHDRTTRRVLHDVAGMQALVDDLLFLARHDEADNGPNRASVDLLAIAHEAVTARRDGVAVEVSGADVVVDADRRQVVRAIRNLVDNAVRHARSQVTVEVGREGVVTVTDDGPGIPFARAEEVFGRFVRLDEARSAGDGGAGLGLAISRGIARAHGGDVVLDTAHVGGARMVLRLAAPRGSADRIS</sequence>
<evidence type="ECO:0000256" key="9">
    <source>
        <dbReference type="ARBA" id="ARBA00023012"/>
    </source>
</evidence>
<dbReference type="Proteomes" id="UP000264006">
    <property type="component" value="Chromosome"/>
</dbReference>
<accession>A0A346Y2M0</accession>
<dbReference type="InterPro" id="IPR003660">
    <property type="entry name" value="HAMP_dom"/>
</dbReference>
<reference evidence="14 15" key="1">
    <citation type="submission" date="2018-09" db="EMBL/GenBank/DDBJ databases">
        <title>Complete genome sequence of Euzebya sp. DY32-46 isolated from seawater of Pacific Ocean.</title>
        <authorList>
            <person name="Xu L."/>
            <person name="Wu Y.-H."/>
            <person name="Xu X.-W."/>
        </authorList>
    </citation>
    <scope>NUCLEOTIDE SEQUENCE [LARGE SCALE GENOMIC DNA]</scope>
    <source>
        <strain evidence="14 15">DY32-46</strain>
    </source>
</reference>
<keyword evidence="8 11" id="KW-1133">Transmembrane helix</keyword>
<dbReference type="AlphaFoldDB" id="A0A346Y2M0"/>
<dbReference type="PRINTS" id="PR00344">
    <property type="entry name" value="BCTRLSENSOR"/>
</dbReference>
<keyword evidence="4" id="KW-0597">Phosphoprotein</keyword>
<dbReference type="PANTHER" id="PTHR45436">
    <property type="entry name" value="SENSOR HISTIDINE KINASE YKOH"/>
    <property type="match status" value="1"/>
</dbReference>
<evidence type="ECO:0000256" key="5">
    <source>
        <dbReference type="ARBA" id="ARBA00022679"/>
    </source>
</evidence>
<dbReference type="Gene3D" id="1.10.287.130">
    <property type="match status" value="1"/>
</dbReference>
<organism evidence="14 15">
    <name type="scientific">Euzebya pacifica</name>
    <dbReference type="NCBI Taxonomy" id="1608957"/>
    <lineage>
        <taxon>Bacteria</taxon>
        <taxon>Bacillati</taxon>
        <taxon>Actinomycetota</taxon>
        <taxon>Nitriliruptoria</taxon>
        <taxon>Euzebyales</taxon>
    </lineage>
</organism>
<keyword evidence="10 11" id="KW-0472">Membrane</keyword>
<feature type="domain" description="HAMP" evidence="13">
    <location>
        <begin position="183"/>
        <end position="236"/>
    </location>
</feature>
<evidence type="ECO:0000256" key="8">
    <source>
        <dbReference type="ARBA" id="ARBA00022989"/>
    </source>
</evidence>
<dbReference type="KEGG" id="euz:DVS28_a4049"/>
<feature type="domain" description="Histidine kinase" evidence="12">
    <location>
        <begin position="244"/>
        <end position="448"/>
    </location>
</feature>
<comment type="catalytic activity">
    <reaction evidence="1">
        <text>ATP + protein L-histidine = ADP + protein N-phospho-L-histidine.</text>
        <dbReference type="EC" id="2.7.13.3"/>
    </reaction>
</comment>
<dbReference type="PROSITE" id="PS50885">
    <property type="entry name" value="HAMP"/>
    <property type="match status" value="1"/>
</dbReference>
<dbReference type="SUPFAM" id="SSF158472">
    <property type="entry name" value="HAMP domain-like"/>
    <property type="match status" value="1"/>
</dbReference>
<dbReference type="Gene3D" id="6.10.340.10">
    <property type="match status" value="1"/>
</dbReference>
<dbReference type="InterPro" id="IPR004358">
    <property type="entry name" value="Sig_transdc_His_kin-like_C"/>
</dbReference>
<keyword evidence="15" id="KW-1185">Reference proteome</keyword>
<dbReference type="InterPro" id="IPR036097">
    <property type="entry name" value="HisK_dim/P_sf"/>
</dbReference>
<evidence type="ECO:0000259" key="13">
    <source>
        <dbReference type="PROSITE" id="PS50885"/>
    </source>
</evidence>
<dbReference type="EC" id="2.7.13.3" evidence="3"/>
<feature type="transmembrane region" description="Helical" evidence="11">
    <location>
        <begin position="12"/>
        <end position="37"/>
    </location>
</feature>
<evidence type="ECO:0000256" key="11">
    <source>
        <dbReference type="SAM" id="Phobius"/>
    </source>
</evidence>
<dbReference type="InterPro" id="IPR036890">
    <property type="entry name" value="HATPase_C_sf"/>
</dbReference>
<protein>
    <recommendedName>
        <fullName evidence="3">histidine kinase</fullName>
        <ecNumber evidence="3">2.7.13.3</ecNumber>
    </recommendedName>
</protein>
<dbReference type="SMART" id="SM00388">
    <property type="entry name" value="HisKA"/>
    <property type="match status" value="1"/>
</dbReference>
<dbReference type="PROSITE" id="PS50109">
    <property type="entry name" value="HIS_KIN"/>
    <property type="match status" value="1"/>
</dbReference>
<dbReference type="Gene3D" id="3.30.565.10">
    <property type="entry name" value="Histidine kinase-like ATPase, C-terminal domain"/>
    <property type="match status" value="1"/>
</dbReference>
<dbReference type="Pfam" id="PF00672">
    <property type="entry name" value="HAMP"/>
    <property type="match status" value="1"/>
</dbReference>
<evidence type="ECO:0000259" key="12">
    <source>
        <dbReference type="PROSITE" id="PS50109"/>
    </source>
</evidence>
<evidence type="ECO:0000256" key="6">
    <source>
        <dbReference type="ARBA" id="ARBA00022692"/>
    </source>
</evidence>
<dbReference type="InterPro" id="IPR050428">
    <property type="entry name" value="TCS_sensor_his_kinase"/>
</dbReference>
<keyword evidence="9" id="KW-0902">Two-component regulatory system</keyword>
<keyword evidence="6 11" id="KW-0812">Transmembrane</keyword>
<dbReference type="GO" id="GO:0005886">
    <property type="term" value="C:plasma membrane"/>
    <property type="evidence" value="ECO:0007669"/>
    <property type="project" value="UniProtKB-SubCell"/>
</dbReference>
<name>A0A346Y2M0_9ACTN</name>
<evidence type="ECO:0000256" key="7">
    <source>
        <dbReference type="ARBA" id="ARBA00022777"/>
    </source>
</evidence>
<evidence type="ECO:0000256" key="3">
    <source>
        <dbReference type="ARBA" id="ARBA00012438"/>
    </source>
</evidence>
<gene>
    <name evidence="14" type="ORF">DVS28_a4049</name>
</gene>